<keyword evidence="3" id="KW-0216">Detoxification</keyword>
<keyword evidence="6" id="KW-0547">Nucleotide-binding</keyword>
<dbReference type="Proteomes" id="UP000243063">
    <property type="component" value="Chromosome I"/>
</dbReference>
<dbReference type="InterPro" id="IPR013785">
    <property type="entry name" value="Aldolase_TIM"/>
</dbReference>
<keyword evidence="5" id="KW-0288">FMN</keyword>
<dbReference type="Gene3D" id="3.20.20.70">
    <property type="entry name" value="Aldolase class I"/>
    <property type="match status" value="1"/>
</dbReference>
<evidence type="ECO:0000256" key="3">
    <source>
        <dbReference type="ARBA" id="ARBA00022575"/>
    </source>
</evidence>
<gene>
    <name evidence="12" type="ORF">SAMN05216580_2561</name>
</gene>
<evidence type="ECO:0000256" key="2">
    <source>
        <dbReference type="ARBA" id="ARBA00009881"/>
    </source>
</evidence>
<name>A0A1H2HW09_9GAMM</name>
<dbReference type="RefSeq" id="WP_090215154.1">
    <property type="nucleotide sequence ID" value="NZ_LT629780.1"/>
</dbReference>
<evidence type="ECO:0000313" key="12">
    <source>
        <dbReference type="EMBL" id="SDU36051.1"/>
    </source>
</evidence>
<accession>A0A1H2HW09</accession>
<evidence type="ECO:0000256" key="4">
    <source>
        <dbReference type="ARBA" id="ARBA00022630"/>
    </source>
</evidence>
<evidence type="ECO:0000256" key="9">
    <source>
        <dbReference type="ARBA" id="ARBA00031155"/>
    </source>
</evidence>
<keyword evidence="4" id="KW-0285">Flavoprotein</keyword>
<dbReference type="Pfam" id="PF03060">
    <property type="entry name" value="NMO"/>
    <property type="match status" value="1"/>
</dbReference>
<dbReference type="EMBL" id="LT629780">
    <property type="protein sequence ID" value="SDU36051.1"/>
    <property type="molecule type" value="Genomic_DNA"/>
</dbReference>
<dbReference type="InterPro" id="IPR004136">
    <property type="entry name" value="NMO"/>
</dbReference>
<proteinExistence type="inferred from homology"/>
<comment type="catalytic activity">
    <reaction evidence="10">
        <text>3 propionate 3-nitronate + 3 O2 + H2O = 3 3-oxopropanoate + 2 nitrate + nitrite + H2O2 + 3 H(+)</text>
        <dbReference type="Rhea" id="RHEA:57332"/>
        <dbReference type="ChEBI" id="CHEBI:15377"/>
        <dbReference type="ChEBI" id="CHEBI:15378"/>
        <dbReference type="ChEBI" id="CHEBI:15379"/>
        <dbReference type="ChEBI" id="CHEBI:16240"/>
        <dbReference type="ChEBI" id="CHEBI:16301"/>
        <dbReference type="ChEBI" id="CHEBI:17632"/>
        <dbReference type="ChEBI" id="CHEBI:33190"/>
        <dbReference type="ChEBI" id="CHEBI:136067"/>
    </reaction>
</comment>
<comment type="cofactor">
    <cofactor evidence="1">
        <name>FMN</name>
        <dbReference type="ChEBI" id="CHEBI:58210"/>
    </cofactor>
</comment>
<keyword evidence="7" id="KW-0560">Oxidoreductase</keyword>
<keyword evidence="8 12" id="KW-0503">Monooxygenase</keyword>
<evidence type="ECO:0000256" key="11">
    <source>
        <dbReference type="ARBA" id="ARBA00067136"/>
    </source>
</evidence>
<evidence type="ECO:0000256" key="5">
    <source>
        <dbReference type="ARBA" id="ARBA00022643"/>
    </source>
</evidence>
<keyword evidence="13" id="KW-1185">Reference proteome</keyword>
<reference evidence="13" key="1">
    <citation type="submission" date="2016-10" db="EMBL/GenBank/DDBJ databases">
        <authorList>
            <person name="Varghese N."/>
            <person name="Submissions S."/>
        </authorList>
    </citation>
    <scope>NUCLEOTIDE SEQUENCE [LARGE SCALE GENOMIC DNA]</scope>
    <source>
        <strain evidence="13">CCTCC 2012022</strain>
    </source>
</reference>
<comment type="similarity">
    <text evidence="2">Belongs to the nitronate monooxygenase family. NMO class I subfamily.</text>
</comment>
<dbReference type="GO" id="GO:0018580">
    <property type="term" value="F:nitronate monooxygenase activity"/>
    <property type="evidence" value="ECO:0007669"/>
    <property type="project" value="InterPro"/>
</dbReference>
<evidence type="ECO:0000256" key="10">
    <source>
        <dbReference type="ARBA" id="ARBA00049401"/>
    </source>
</evidence>
<dbReference type="PANTHER" id="PTHR42747:SF3">
    <property type="entry name" value="NITRONATE MONOOXYGENASE-RELATED"/>
    <property type="match status" value="1"/>
</dbReference>
<evidence type="ECO:0000256" key="1">
    <source>
        <dbReference type="ARBA" id="ARBA00001917"/>
    </source>
</evidence>
<dbReference type="OrthoDB" id="9778912at2"/>
<dbReference type="AlphaFoldDB" id="A0A1H2HW09"/>
<dbReference type="PANTHER" id="PTHR42747">
    <property type="entry name" value="NITRONATE MONOOXYGENASE-RELATED"/>
    <property type="match status" value="1"/>
</dbReference>
<dbReference type="GO" id="GO:0000166">
    <property type="term" value="F:nucleotide binding"/>
    <property type="evidence" value="ECO:0007669"/>
    <property type="project" value="UniProtKB-KW"/>
</dbReference>
<dbReference type="SUPFAM" id="SSF51412">
    <property type="entry name" value="Inosine monophosphate dehydrogenase (IMPDH)"/>
    <property type="match status" value="1"/>
</dbReference>
<dbReference type="STRING" id="1245526.SAMN05216580_2561"/>
<dbReference type="CDD" id="cd04730">
    <property type="entry name" value="NPD_like"/>
    <property type="match status" value="1"/>
</dbReference>
<evidence type="ECO:0000256" key="7">
    <source>
        <dbReference type="ARBA" id="ARBA00023002"/>
    </source>
</evidence>
<evidence type="ECO:0000313" key="13">
    <source>
        <dbReference type="Proteomes" id="UP000243063"/>
    </source>
</evidence>
<dbReference type="FunFam" id="3.20.20.70:FF:000154">
    <property type="entry name" value="Probable nitronate monooxygenase"/>
    <property type="match status" value="1"/>
</dbReference>
<organism evidence="12 13">
    <name type="scientific">Geopseudomonas guangdongensis</name>
    <dbReference type="NCBI Taxonomy" id="1245526"/>
    <lineage>
        <taxon>Bacteria</taxon>
        <taxon>Pseudomonadati</taxon>
        <taxon>Pseudomonadota</taxon>
        <taxon>Gammaproteobacteria</taxon>
        <taxon>Pseudomonadales</taxon>
        <taxon>Pseudomonadaceae</taxon>
        <taxon>Geopseudomonas</taxon>
    </lineage>
</organism>
<sequence length="362" mass="37218">MNHSQDIRRLLGIRHPIVQAPMVGVSTPQLAAAVSNAGALGSIGLGASSAAQAQESIRATRALTAAPFNANLFCHCPALADAAREAAWLAHLAPVFGEFGAQPPAALSEAYRSFLASEDTLEVLLRERPAVVSFHFGLPPAEWIRALKSAGMVTLACVTSLEEAALAEQAEVDALVAQGAEAGGHRGVFEPEGDLLLGTFALVRLLAGATRLPLIAAGGIMDGAGIAAALRLGAAAVQMGTAFVLCPESSANAQYRAALGSERARHTRISAAISGRPARGMVNRLFDVLDAKGAPTLPDYPIAYEAAKALVAAAGARGCHDFAVQWAGQGAPLARAMPAGELVETLVRELGEACPQPTYSAP</sequence>
<evidence type="ECO:0000256" key="6">
    <source>
        <dbReference type="ARBA" id="ARBA00022741"/>
    </source>
</evidence>
<dbReference type="GO" id="GO:0009636">
    <property type="term" value="P:response to toxic substance"/>
    <property type="evidence" value="ECO:0007669"/>
    <property type="project" value="UniProtKB-KW"/>
</dbReference>
<evidence type="ECO:0000256" key="8">
    <source>
        <dbReference type="ARBA" id="ARBA00023033"/>
    </source>
</evidence>
<protein>
    <recommendedName>
        <fullName evidence="11">Nitronate monooxygenase</fullName>
    </recommendedName>
    <alternativeName>
        <fullName evidence="9">Propionate 3-nitronate monooxygenase</fullName>
    </alternativeName>
</protein>